<comment type="caution">
    <text evidence="2">The sequence shown here is derived from an EMBL/GenBank/DDBJ whole genome shotgun (WGS) entry which is preliminary data.</text>
</comment>
<dbReference type="AlphaFoldDB" id="A0A8J4RNN5"/>
<name>A0A8J4RNN5_9ROSI</name>
<evidence type="ECO:0000256" key="1">
    <source>
        <dbReference type="SAM" id="MobiDB-lite"/>
    </source>
</evidence>
<sequence>MQAPVGGLDVRANQHSGDFMIQPEMPPSSETSSNNNNNGPTPPHNTNSENNIDDQGFVFEFKSDAEKRNDQKMRESLGGVGGFCTSVLKSPLSWVQVERKTILCLQFMW</sequence>
<dbReference type="Proteomes" id="UP000737018">
    <property type="component" value="Unassembled WGS sequence"/>
</dbReference>
<proteinExistence type="predicted"/>
<evidence type="ECO:0000313" key="3">
    <source>
        <dbReference type="Proteomes" id="UP000737018"/>
    </source>
</evidence>
<keyword evidence="3" id="KW-1185">Reference proteome</keyword>
<dbReference type="EMBL" id="JRKL02000407">
    <property type="protein sequence ID" value="KAF3971649.1"/>
    <property type="molecule type" value="Genomic_DNA"/>
</dbReference>
<reference evidence="2" key="1">
    <citation type="submission" date="2020-03" db="EMBL/GenBank/DDBJ databases">
        <title>Castanea mollissima Vanexum genome sequencing.</title>
        <authorList>
            <person name="Staton M."/>
        </authorList>
    </citation>
    <scope>NUCLEOTIDE SEQUENCE</scope>
    <source>
        <tissue evidence="2">Leaf</tissue>
    </source>
</reference>
<feature type="compositionally biased region" description="Low complexity" evidence="1">
    <location>
        <begin position="27"/>
        <end position="48"/>
    </location>
</feature>
<protein>
    <submittedName>
        <fullName evidence="2">Uncharacterized protein</fullName>
    </submittedName>
</protein>
<gene>
    <name evidence="2" type="ORF">CMV_004767</name>
</gene>
<accession>A0A8J4RNN5</accession>
<evidence type="ECO:0000313" key="2">
    <source>
        <dbReference type="EMBL" id="KAF3971649.1"/>
    </source>
</evidence>
<feature type="region of interest" description="Disordered" evidence="1">
    <location>
        <begin position="1"/>
        <end position="55"/>
    </location>
</feature>
<organism evidence="2 3">
    <name type="scientific">Castanea mollissima</name>
    <name type="common">Chinese chestnut</name>
    <dbReference type="NCBI Taxonomy" id="60419"/>
    <lineage>
        <taxon>Eukaryota</taxon>
        <taxon>Viridiplantae</taxon>
        <taxon>Streptophyta</taxon>
        <taxon>Embryophyta</taxon>
        <taxon>Tracheophyta</taxon>
        <taxon>Spermatophyta</taxon>
        <taxon>Magnoliopsida</taxon>
        <taxon>eudicotyledons</taxon>
        <taxon>Gunneridae</taxon>
        <taxon>Pentapetalae</taxon>
        <taxon>rosids</taxon>
        <taxon>fabids</taxon>
        <taxon>Fagales</taxon>
        <taxon>Fagaceae</taxon>
        <taxon>Castanea</taxon>
    </lineage>
</organism>